<reference evidence="2" key="2">
    <citation type="submission" date="2013-01" db="EMBL/GenBank/DDBJ databases">
        <title>The wheat powdery mildew genome reveals unique evolution of an obligate biotroph.</title>
        <authorList>
            <person name="Oberhaensli S."/>
            <person name="Wicker T."/>
            <person name="Keller B."/>
        </authorList>
    </citation>
    <scope>NUCLEOTIDE SEQUENCE</scope>
    <source>
        <strain evidence="2">96224</strain>
    </source>
</reference>
<dbReference type="EMBL" id="KE374991">
    <property type="protein sequence ID" value="EPQ66689.1"/>
    <property type="molecule type" value="Genomic_DNA"/>
</dbReference>
<dbReference type="OrthoDB" id="5332316at2759"/>
<accession>A0A061HLZ1</accession>
<organism evidence="3">
    <name type="scientific">Blumeria graminis f. sp. tritici 96224</name>
    <dbReference type="NCBI Taxonomy" id="1268274"/>
    <lineage>
        <taxon>Eukaryota</taxon>
        <taxon>Fungi</taxon>
        <taxon>Dikarya</taxon>
        <taxon>Ascomycota</taxon>
        <taxon>Pezizomycotina</taxon>
        <taxon>Leotiomycetes</taxon>
        <taxon>Erysiphales</taxon>
        <taxon>Erysiphaceae</taxon>
        <taxon>Blumeria</taxon>
    </lineage>
</organism>
<gene>
    <name evidence="2" type="ORF">BGT96224_2641</name>
    <name evidence="3" type="ORF">BGT96224V2_LOCUS1500</name>
</gene>
<reference evidence="3" key="3">
    <citation type="submission" date="2018-07" db="EMBL/GenBank/DDBJ databases">
        <authorList>
            <person name="Quirk P.G."/>
            <person name="Krulwich T.A."/>
        </authorList>
    </citation>
    <scope>NUCLEOTIDE SEQUENCE</scope>
    <source>
        <strain evidence="3">96224</strain>
    </source>
</reference>
<feature type="compositionally biased region" description="Basic and acidic residues" evidence="1">
    <location>
        <begin position="98"/>
        <end position="109"/>
    </location>
</feature>
<evidence type="ECO:0000256" key="1">
    <source>
        <dbReference type="SAM" id="MobiDB-lite"/>
    </source>
</evidence>
<name>A0A061HLZ1_BLUGR</name>
<reference evidence="4" key="1">
    <citation type="journal article" date="2013" name="Nat. Genet.">
        <title>The wheat powdery mildew genome shows the unique evolution of an obligate biotroph.</title>
        <authorList>
            <person name="Wicker T."/>
            <person name="Oberhaensli S."/>
            <person name="Parlange F."/>
            <person name="Buchmann J.P."/>
            <person name="Shatalina M."/>
            <person name="Roffler S."/>
            <person name="Ben-David R."/>
            <person name="Dolezel J."/>
            <person name="Simkova H."/>
            <person name="Schulze-Lefert P."/>
            <person name="Spanu P.D."/>
            <person name="Bruggmann R."/>
            <person name="Amselem J."/>
            <person name="Quesneville H."/>
            <person name="Ver Loren van Themaat E."/>
            <person name="Paape T."/>
            <person name="Shimizu K.K."/>
            <person name="Keller B."/>
        </authorList>
    </citation>
    <scope>NUCLEOTIDE SEQUENCE [LARGE SCALE GENOMIC DNA]</scope>
    <source>
        <strain evidence="4">96224</strain>
    </source>
</reference>
<evidence type="ECO:0000313" key="3">
    <source>
        <dbReference type="EMBL" id="SUZ08342.1"/>
    </source>
</evidence>
<dbReference type="HOGENOM" id="CLU_470078_0_0_1"/>
<dbReference type="Proteomes" id="UP000053110">
    <property type="component" value="Unassembled WGS sequence"/>
</dbReference>
<sequence>MLLPPQVSSPLWNARQLVMAMQRVYTCDKYPKKTTISWNYQLKQLTKVGYVNYSCNGRRGNAPETLTVDEQLRKKSLEDDQEFRSSDSSYHSPLPTWPEKKSSKERGSAVIHDSIRSQEIHQPTSCESRDELMNKLSRESNCSSDPPEAYEPVTKSEKLASHSLGSNPSLNCGVIRCESLVNNFSPYMESHKNVEVLPELDLSTSTKAQSSWSTRAPSHLQPETDTETLFDIFFPSKRAKNHGDQSNAEAKLEKLPVFQWKSTSKDKTRSKKNNLSDDQKESLTLNLSTTKPTRSELLAPAKYGVLYLTACSGTLEESDFFRLGLKGKHIEGWKNGIVRVFISVIPVRHEHTLQFQGSYFIFFTCQFTARAYHSRVWRLHKLSRIRGLRKPFLIPLKTDIMPSTKEFDKLLDAFSLVPGYARLSIKYLAPPHQGPLRKIMENGSPVSLLRRQTNAEFLVLFYLDCGQVNPHQLSEFINDDGRRRNLHWNLAGGHAAIVNLQQEEPTVDTDTEVSISNNSVNGGGGHKKFHQRPSRYVIPFAGEYEARRFVREWHRRPFPLREKRSLEDSFRPIINAEMLW</sequence>
<protein>
    <submittedName>
        <fullName evidence="3">Bgt-2641</fullName>
    </submittedName>
</protein>
<feature type="region of interest" description="Disordered" evidence="1">
    <location>
        <begin position="77"/>
        <end position="109"/>
    </location>
</feature>
<evidence type="ECO:0000313" key="4">
    <source>
        <dbReference type="Proteomes" id="UP000053110"/>
    </source>
</evidence>
<evidence type="ECO:0000313" key="2">
    <source>
        <dbReference type="EMBL" id="EPQ66689.1"/>
    </source>
</evidence>
<dbReference type="EMBL" id="UIGY01000018">
    <property type="protein sequence ID" value="SUZ08342.1"/>
    <property type="molecule type" value="Genomic_DNA"/>
</dbReference>
<dbReference type="AlphaFoldDB" id="A0A061HLZ1"/>
<proteinExistence type="predicted"/>